<dbReference type="EMBL" id="CAJNOK010044767">
    <property type="protein sequence ID" value="CAF1575988.1"/>
    <property type="molecule type" value="Genomic_DNA"/>
</dbReference>
<evidence type="ECO:0000313" key="3">
    <source>
        <dbReference type="Proteomes" id="UP000677228"/>
    </source>
</evidence>
<evidence type="ECO:0000313" key="2">
    <source>
        <dbReference type="EMBL" id="CAF4373038.1"/>
    </source>
</evidence>
<dbReference type="Proteomes" id="UP000682733">
    <property type="component" value="Unassembled WGS sequence"/>
</dbReference>
<reference evidence="1" key="1">
    <citation type="submission" date="2021-02" db="EMBL/GenBank/DDBJ databases">
        <authorList>
            <person name="Nowell W R."/>
        </authorList>
    </citation>
    <scope>NUCLEOTIDE SEQUENCE</scope>
</reference>
<dbReference type="AlphaFoldDB" id="A0A8S2FWR7"/>
<name>A0A8S2FWR7_9BILA</name>
<accession>A0A8S2FWR7</accession>
<gene>
    <name evidence="1" type="ORF">OVA965_LOCUS40666</name>
    <name evidence="2" type="ORF">TMI583_LOCUS42148</name>
</gene>
<organism evidence="1 3">
    <name type="scientific">Didymodactylos carnosus</name>
    <dbReference type="NCBI Taxonomy" id="1234261"/>
    <lineage>
        <taxon>Eukaryota</taxon>
        <taxon>Metazoa</taxon>
        <taxon>Spiralia</taxon>
        <taxon>Gnathifera</taxon>
        <taxon>Rotifera</taxon>
        <taxon>Eurotatoria</taxon>
        <taxon>Bdelloidea</taxon>
        <taxon>Philodinida</taxon>
        <taxon>Philodinidae</taxon>
        <taxon>Didymodactylos</taxon>
    </lineage>
</organism>
<feature type="non-terminal residue" evidence="1">
    <location>
        <position position="1"/>
    </location>
</feature>
<comment type="caution">
    <text evidence="1">The sequence shown here is derived from an EMBL/GenBank/DDBJ whole genome shotgun (WGS) entry which is preliminary data.</text>
</comment>
<proteinExistence type="predicted"/>
<evidence type="ECO:0000313" key="1">
    <source>
        <dbReference type="EMBL" id="CAF1575988.1"/>
    </source>
</evidence>
<sequence>SEYQFIKMCEKFFDYLPPKEIVLSSSMPPSPVQRSATTQVSRAKDVAYLYPNS</sequence>
<protein>
    <submittedName>
        <fullName evidence="1">Uncharacterized protein</fullName>
    </submittedName>
</protein>
<dbReference type="EMBL" id="CAJOBA010067712">
    <property type="protein sequence ID" value="CAF4373038.1"/>
    <property type="molecule type" value="Genomic_DNA"/>
</dbReference>
<dbReference type="Proteomes" id="UP000677228">
    <property type="component" value="Unassembled WGS sequence"/>
</dbReference>